<proteinExistence type="predicted"/>
<evidence type="ECO:0000256" key="1">
    <source>
        <dbReference type="SAM" id="SignalP"/>
    </source>
</evidence>
<evidence type="ECO:0000259" key="2">
    <source>
        <dbReference type="Pfam" id="PF13511"/>
    </source>
</evidence>
<dbReference type="EMBL" id="LAQT01000028">
    <property type="protein sequence ID" value="KPC50540.1"/>
    <property type="molecule type" value="Genomic_DNA"/>
</dbReference>
<dbReference type="RefSeq" id="WP_053939023.1">
    <property type="nucleotide sequence ID" value="NZ_LAQT01000028.1"/>
</dbReference>
<comment type="caution">
    <text evidence="3">The sequence shown here is derived from an EMBL/GenBank/DDBJ whole genome shotgun (WGS) entry which is preliminary data.</text>
</comment>
<dbReference type="AlphaFoldDB" id="A0A0N1JRU4"/>
<reference evidence="3 4" key="1">
    <citation type="submission" date="2015-07" db="EMBL/GenBank/DDBJ databases">
        <title>Draft genome sequence of the Amantichitinum ursilacus IGB-41, a new chitin-degrading bacterium.</title>
        <authorList>
            <person name="Kirstahler P."/>
            <person name="Guenther M."/>
            <person name="Grumaz C."/>
            <person name="Rupp S."/>
            <person name="Zibek S."/>
            <person name="Sohn K."/>
        </authorList>
    </citation>
    <scope>NUCLEOTIDE SEQUENCE [LARGE SCALE GENOMIC DNA]</scope>
    <source>
        <strain evidence="3 4">IGB-41</strain>
    </source>
</reference>
<gene>
    <name evidence="3" type="ORF">WG78_17085</name>
</gene>
<protein>
    <recommendedName>
        <fullName evidence="2">DUF4124 domain-containing protein</fullName>
    </recommendedName>
</protein>
<feature type="signal peptide" evidence="1">
    <location>
        <begin position="1"/>
        <end position="19"/>
    </location>
</feature>
<feature type="domain" description="DUF4124" evidence="2">
    <location>
        <begin position="9"/>
        <end position="53"/>
    </location>
</feature>
<dbReference type="STRING" id="857265.WG78_17085"/>
<sequence>MRYPVLALVLCGLALTAQAQIYKWKDADGSIHYSDQPPTNAQTKSKVVDVKAQSVSGYSTGARAASGAANASAPMASAPVAKVDDTKDPGKCKEATDRLNYLLNVTKLQTINEKGNVEMMDANKRAVDTAATKQNILKYCQ</sequence>
<keyword evidence="1" id="KW-0732">Signal</keyword>
<name>A0A0N1JRU4_9NEIS</name>
<keyword evidence="4" id="KW-1185">Reference proteome</keyword>
<dbReference type="Proteomes" id="UP000037939">
    <property type="component" value="Unassembled WGS sequence"/>
</dbReference>
<evidence type="ECO:0000313" key="3">
    <source>
        <dbReference type="EMBL" id="KPC50540.1"/>
    </source>
</evidence>
<accession>A0A0N1JRU4</accession>
<feature type="chain" id="PRO_5005875087" description="DUF4124 domain-containing protein" evidence="1">
    <location>
        <begin position="20"/>
        <end position="141"/>
    </location>
</feature>
<dbReference type="InterPro" id="IPR025392">
    <property type="entry name" value="DUF4124"/>
</dbReference>
<organism evidence="3 4">
    <name type="scientific">Amantichitinum ursilacus</name>
    <dbReference type="NCBI Taxonomy" id="857265"/>
    <lineage>
        <taxon>Bacteria</taxon>
        <taxon>Pseudomonadati</taxon>
        <taxon>Pseudomonadota</taxon>
        <taxon>Betaproteobacteria</taxon>
        <taxon>Neisseriales</taxon>
        <taxon>Chitinibacteraceae</taxon>
        <taxon>Amantichitinum</taxon>
    </lineage>
</organism>
<dbReference type="Pfam" id="PF13511">
    <property type="entry name" value="DUF4124"/>
    <property type="match status" value="1"/>
</dbReference>
<evidence type="ECO:0000313" key="4">
    <source>
        <dbReference type="Proteomes" id="UP000037939"/>
    </source>
</evidence>